<protein>
    <submittedName>
        <fullName evidence="2">Uncharacterized protein</fullName>
    </submittedName>
</protein>
<organism evidence="2 3">
    <name type="scientific">Candidatus Anaerobiospirillum merdipullorum</name>
    <dbReference type="NCBI Taxonomy" id="2838450"/>
    <lineage>
        <taxon>Bacteria</taxon>
        <taxon>Pseudomonadati</taxon>
        <taxon>Pseudomonadota</taxon>
        <taxon>Gammaproteobacteria</taxon>
        <taxon>Aeromonadales</taxon>
        <taxon>Succinivibrionaceae</taxon>
        <taxon>Anaerobiospirillum</taxon>
    </lineage>
</organism>
<dbReference type="AlphaFoldDB" id="A0A9E2KLI5"/>
<sequence length="88" mass="10057">MTELTVTPFKIIICLVIAFATTFIVRFMVGKKRDLWFARSRSNFLLTMRGALGDYLALGYPKTWTGALILLLLLAILSLEIYLVLRFI</sequence>
<dbReference type="EMBL" id="JAHLFG010000015">
    <property type="protein sequence ID" value="MBU3826119.1"/>
    <property type="molecule type" value="Genomic_DNA"/>
</dbReference>
<keyword evidence="1" id="KW-0812">Transmembrane</keyword>
<reference evidence="2" key="2">
    <citation type="submission" date="2021-04" db="EMBL/GenBank/DDBJ databases">
        <authorList>
            <person name="Gilroy R."/>
        </authorList>
    </citation>
    <scope>NUCLEOTIDE SEQUENCE</scope>
    <source>
        <strain evidence="2">687</strain>
    </source>
</reference>
<gene>
    <name evidence="2" type="ORF">IAA31_01295</name>
</gene>
<keyword evidence="1" id="KW-0472">Membrane</keyword>
<reference evidence="2" key="1">
    <citation type="journal article" date="2021" name="PeerJ">
        <title>Extensive microbial diversity within the chicken gut microbiome revealed by metagenomics and culture.</title>
        <authorList>
            <person name="Gilroy R."/>
            <person name="Ravi A."/>
            <person name="Getino M."/>
            <person name="Pursley I."/>
            <person name="Horton D.L."/>
            <person name="Alikhan N.F."/>
            <person name="Baker D."/>
            <person name="Gharbi K."/>
            <person name="Hall N."/>
            <person name="Watson M."/>
            <person name="Adriaenssens E.M."/>
            <person name="Foster-Nyarko E."/>
            <person name="Jarju S."/>
            <person name="Secka A."/>
            <person name="Antonio M."/>
            <person name="Oren A."/>
            <person name="Chaudhuri R.R."/>
            <person name="La Ragione R."/>
            <person name="Hildebrand F."/>
            <person name="Pallen M.J."/>
        </authorList>
    </citation>
    <scope>NUCLEOTIDE SEQUENCE</scope>
    <source>
        <strain evidence="2">687</strain>
    </source>
</reference>
<proteinExistence type="predicted"/>
<dbReference type="Proteomes" id="UP000824150">
    <property type="component" value="Unassembled WGS sequence"/>
</dbReference>
<evidence type="ECO:0000313" key="3">
    <source>
        <dbReference type="Proteomes" id="UP000824150"/>
    </source>
</evidence>
<keyword evidence="1" id="KW-1133">Transmembrane helix</keyword>
<evidence type="ECO:0000256" key="1">
    <source>
        <dbReference type="SAM" id="Phobius"/>
    </source>
</evidence>
<evidence type="ECO:0000313" key="2">
    <source>
        <dbReference type="EMBL" id="MBU3826119.1"/>
    </source>
</evidence>
<name>A0A9E2KLI5_9GAMM</name>
<accession>A0A9E2KLI5</accession>
<feature type="transmembrane region" description="Helical" evidence="1">
    <location>
        <begin position="6"/>
        <end position="29"/>
    </location>
</feature>
<comment type="caution">
    <text evidence="2">The sequence shown here is derived from an EMBL/GenBank/DDBJ whole genome shotgun (WGS) entry which is preliminary data.</text>
</comment>
<feature type="transmembrane region" description="Helical" evidence="1">
    <location>
        <begin position="64"/>
        <end position="85"/>
    </location>
</feature>